<sequence>MAPPVPQPPMALRAPQVSQVHQAPPAHQAAPTVPLSALQSTQDNLIKDFESMKIEVLTPPVRTSAVIASSIVKSAPRDRIVTTQKDNIFLEKIRIEVGTERRKKFKIVEDSALMFKGRICVPKDKGSEK</sequence>
<accession>A0ABD1P3B3</accession>
<evidence type="ECO:0000313" key="3">
    <source>
        <dbReference type="Proteomes" id="UP001604336"/>
    </source>
</evidence>
<dbReference type="EMBL" id="JBFOLK010000069">
    <property type="protein sequence ID" value="KAL2457226.1"/>
    <property type="molecule type" value="Genomic_DNA"/>
</dbReference>
<feature type="region of interest" description="Disordered" evidence="1">
    <location>
        <begin position="1"/>
        <end position="32"/>
    </location>
</feature>
<reference evidence="3" key="1">
    <citation type="submission" date="2024-07" db="EMBL/GenBank/DDBJ databases">
        <title>Two chromosome-level genome assemblies of Korean endemic species Abeliophyllum distichum and Forsythia ovata (Oleaceae).</title>
        <authorList>
            <person name="Jang H."/>
        </authorList>
    </citation>
    <scope>NUCLEOTIDE SEQUENCE [LARGE SCALE GENOMIC DNA]</scope>
</reference>
<dbReference type="Proteomes" id="UP001604336">
    <property type="component" value="Unassembled WGS sequence"/>
</dbReference>
<comment type="caution">
    <text evidence="2">The sequence shown here is derived from an EMBL/GenBank/DDBJ whole genome shotgun (WGS) entry which is preliminary data.</text>
</comment>
<organism evidence="2 3">
    <name type="scientific">Abeliophyllum distichum</name>
    <dbReference type="NCBI Taxonomy" id="126358"/>
    <lineage>
        <taxon>Eukaryota</taxon>
        <taxon>Viridiplantae</taxon>
        <taxon>Streptophyta</taxon>
        <taxon>Embryophyta</taxon>
        <taxon>Tracheophyta</taxon>
        <taxon>Spermatophyta</taxon>
        <taxon>Magnoliopsida</taxon>
        <taxon>eudicotyledons</taxon>
        <taxon>Gunneridae</taxon>
        <taxon>Pentapetalae</taxon>
        <taxon>asterids</taxon>
        <taxon>lamiids</taxon>
        <taxon>Lamiales</taxon>
        <taxon>Oleaceae</taxon>
        <taxon>Forsythieae</taxon>
        <taxon>Abeliophyllum</taxon>
    </lineage>
</organism>
<name>A0ABD1P3B3_9LAMI</name>
<proteinExistence type="predicted"/>
<evidence type="ECO:0000256" key="1">
    <source>
        <dbReference type="SAM" id="MobiDB-lite"/>
    </source>
</evidence>
<keyword evidence="3" id="KW-1185">Reference proteome</keyword>
<protein>
    <submittedName>
        <fullName evidence="2">Uncharacterized protein</fullName>
    </submittedName>
</protein>
<gene>
    <name evidence="2" type="ORF">Adt_46451</name>
</gene>
<dbReference type="AlphaFoldDB" id="A0ABD1P3B3"/>
<feature type="compositionally biased region" description="Low complexity" evidence="1">
    <location>
        <begin position="19"/>
        <end position="32"/>
    </location>
</feature>
<evidence type="ECO:0000313" key="2">
    <source>
        <dbReference type="EMBL" id="KAL2457226.1"/>
    </source>
</evidence>